<comment type="caution">
    <text evidence="1">The sequence shown here is derived from an EMBL/GenBank/DDBJ whole genome shotgun (WGS) entry which is preliminary data.</text>
</comment>
<organism evidence="1 2">
    <name type="scientific">Taxus chinensis</name>
    <name type="common">Chinese yew</name>
    <name type="synonym">Taxus wallichiana var. chinensis</name>
    <dbReference type="NCBI Taxonomy" id="29808"/>
    <lineage>
        <taxon>Eukaryota</taxon>
        <taxon>Viridiplantae</taxon>
        <taxon>Streptophyta</taxon>
        <taxon>Embryophyta</taxon>
        <taxon>Tracheophyta</taxon>
        <taxon>Spermatophyta</taxon>
        <taxon>Pinopsida</taxon>
        <taxon>Pinidae</taxon>
        <taxon>Conifers II</taxon>
        <taxon>Cupressales</taxon>
        <taxon>Taxaceae</taxon>
        <taxon>Taxus</taxon>
    </lineage>
</organism>
<sequence length="132" mass="15537">WASHVRNMAVSDYNHHTSTTEKEMALELVHPIDKRTLEGMPIYIDEVKVKLEKVGLLQLFKFSYFGKTKWLYQWLISSVHEDQFYFAGHIIHINPQLISKFTSLISKGDSLDDDLEDKEAIKKTIEEYDYKK</sequence>
<evidence type="ECO:0000313" key="2">
    <source>
        <dbReference type="Proteomes" id="UP000824469"/>
    </source>
</evidence>
<dbReference type="Proteomes" id="UP000824469">
    <property type="component" value="Unassembled WGS sequence"/>
</dbReference>
<feature type="non-terminal residue" evidence="1">
    <location>
        <position position="1"/>
    </location>
</feature>
<dbReference type="AlphaFoldDB" id="A0AA38FJZ8"/>
<evidence type="ECO:0000313" key="1">
    <source>
        <dbReference type="EMBL" id="KAH9305415.1"/>
    </source>
</evidence>
<name>A0AA38FJZ8_TAXCH</name>
<dbReference type="EMBL" id="JAHRHJ020000008">
    <property type="protein sequence ID" value="KAH9305415.1"/>
    <property type="molecule type" value="Genomic_DNA"/>
</dbReference>
<accession>A0AA38FJZ8</accession>
<gene>
    <name evidence="1" type="ORF">KI387_009819</name>
</gene>
<protein>
    <submittedName>
        <fullName evidence="1">Uncharacterized protein</fullName>
    </submittedName>
</protein>
<proteinExistence type="predicted"/>
<keyword evidence="2" id="KW-1185">Reference proteome</keyword>
<feature type="non-terminal residue" evidence="1">
    <location>
        <position position="132"/>
    </location>
</feature>
<reference evidence="1 2" key="1">
    <citation type="journal article" date="2021" name="Nat. Plants">
        <title>The Taxus genome provides insights into paclitaxel biosynthesis.</title>
        <authorList>
            <person name="Xiong X."/>
            <person name="Gou J."/>
            <person name="Liao Q."/>
            <person name="Li Y."/>
            <person name="Zhou Q."/>
            <person name="Bi G."/>
            <person name="Li C."/>
            <person name="Du R."/>
            <person name="Wang X."/>
            <person name="Sun T."/>
            <person name="Guo L."/>
            <person name="Liang H."/>
            <person name="Lu P."/>
            <person name="Wu Y."/>
            <person name="Zhang Z."/>
            <person name="Ro D.K."/>
            <person name="Shang Y."/>
            <person name="Huang S."/>
            <person name="Yan J."/>
        </authorList>
    </citation>
    <scope>NUCLEOTIDE SEQUENCE [LARGE SCALE GENOMIC DNA]</scope>
    <source>
        <strain evidence="1">Ta-2019</strain>
    </source>
</reference>